<sequence length="335" mass="36379">MGQNILNVSNVSNKTVSAFHIIIIKKRDIIRLGLSILHIVLLMGCGSVKRSSVITFPNEIRVASKHAVPHNMSLAKHRTSTAINSKAGELLRGSSSSNKEVFLHVAATECLADLKALEEKLSWNKSAVLDAMACPNPGDTKFCRHILLDDPNSMADKAVRYAESLLQQGALRGVVDEIMEKAKAIKKKASDLRNLENEEITAALLDVLEAYEEKLLWNINAITRKAKEDTGYCIHTFPNSESITAEVVGHAEALLQQGVSRGIIDKIKKKADTINTIEKEESDLRNVAISLPADGGNNEAALLVPENNSGIAFPVLGIAVMLSSLVLLPLVNHSK</sequence>
<evidence type="ECO:0000313" key="2">
    <source>
        <dbReference type="EMBL" id="AWN81417.1"/>
    </source>
</evidence>
<feature type="transmembrane region" description="Helical" evidence="1">
    <location>
        <begin position="311"/>
        <end position="331"/>
    </location>
</feature>
<dbReference type="RefSeq" id="WP_162534052.1">
    <property type="nucleotide sequence ID" value="NZ_CP029619.1"/>
</dbReference>
<keyword evidence="1" id="KW-0472">Membrane</keyword>
<organism evidence="2 3">
    <name type="scientific">Candidatus Cardinium hertigii</name>
    <dbReference type="NCBI Taxonomy" id="247481"/>
    <lineage>
        <taxon>Bacteria</taxon>
        <taxon>Pseudomonadati</taxon>
        <taxon>Bacteroidota</taxon>
        <taxon>Cytophagia</taxon>
        <taxon>Cytophagales</taxon>
        <taxon>Amoebophilaceae</taxon>
        <taxon>Candidatus Cardinium</taxon>
    </lineage>
</organism>
<proteinExistence type="predicted"/>
<evidence type="ECO:0000256" key="1">
    <source>
        <dbReference type="SAM" id="Phobius"/>
    </source>
</evidence>
<keyword evidence="3" id="KW-1185">Reference proteome</keyword>
<keyword evidence="1" id="KW-0812">Transmembrane</keyword>
<accession>A0A2Z3L6W6</accession>
<keyword evidence="1" id="KW-1133">Transmembrane helix</keyword>
<evidence type="ECO:0000313" key="3">
    <source>
        <dbReference type="Proteomes" id="UP000245872"/>
    </source>
</evidence>
<dbReference type="KEGG" id="cher:DK880_00079"/>
<protein>
    <submittedName>
        <fullName evidence="2">Uncharacterized protein</fullName>
    </submittedName>
</protein>
<dbReference type="Proteomes" id="UP000245872">
    <property type="component" value="Chromosome"/>
</dbReference>
<reference evidence="2 3" key="1">
    <citation type="submission" date="2018-05" db="EMBL/GenBank/DDBJ databases">
        <title>Candidatus Cardinium hertigii Genome Assembly.</title>
        <authorList>
            <person name="Showmaker K.C."/>
            <person name="Walden K.O."/>
            <person name="Fields C.J."/>
            <person name="Lambert K.N."/>
            <person name="Hudson M.E."/>
        </authorList>
    </citation>
    <scope>NUCLEOTIDE SEQUENCE [LARGE SCALE GENOMIC DNA]</scope>
    <source>
        <strain evidence="3">cHgTN10</strain>
    </source>
</reference>
<name>A0A2Z3L6W6_9BACT</name>
<dbReference type="EMBL" id="CP029619">
    <property type="protein sequence ID" value="AWN81417.1"/>
    <property type="molecule type" value="Genomic_DNA"/>
</dbReference>
<gene>
    <name evidence="2" type="ORF">DK880_00079</name>
</gene>
<dbReference type="AlphaFoldDB" id="A0A2Z3L6W6"/>